<dbReference type="Proteomes" id="UP001272242">
    <property type="component" value="Unassembled WGS sequence"/>
</dbReference>
<feature type="compositionally biased region" description="Low complexity" evidence="1">
    <location>
        <begin position="244"/>
        <end position="254"/>
    </location>
</feature>
<evidence type="ECO:0000256" key="2">
    <source>
        <dbReference type="SAM" id="SignalP"/>
    </source>
</evidence>
<evidence type="ECO:0000256" key="1">
    <source>
        <dbReference type="SAM" id="MobiDB-lite"/>
    </source>
</evidence>
<comment type="caution">
    <text evidence="3">The sequence shown here is derived from an EMBL/GenBank/DDBJ whole genome shotgun (WGS) entry which is preliminary data.</text>
</comment>
<feature type="compositionally biased region" description="Basic and acidic residues" evidence="1">
    <location>
        <begin position="58"/>
        <end position="74"/>
    </location>
</feature>
<feature type="signal peptide" evidence="2">
    <location>
        <begin position="1"/>
        <end position="19"/>
    </location>
</feature>
<keyword evidence="4" id="KW-1185">Reference proteome</keyword>
<keyword evidence="2" id="KW-0732">Signal</keyword>
<feature type="region of interest" description="Disordered" evidence="1">
    <location>
        <begin position="33"/>
        <end position="88"/>
    </location>
</feature>
<dbReference type="RefSeq" id="WP_320689298.1">
    <property type="nucleotide sequence ID" value="NZ_JAXBLV010000229.1"/>
</dbReference>
<feature type="chain" id="PRO_5046472521" description="Magnesium transporter MgtE intracellular domain-containing protein" evidence="2">
    <location>
        <begin position="20"/>
        <end position="262"/>
    </location>
</feature>
<name>A0ABU5FB34_9BACT</name>
<organism evidence="3 4">
    <name type="scientific">Gemmata algarum</name>
    <dbReference type="NCBI Taxonomy" id="2975278"/>
    <lineage>
        <taxon>Bacteria</taxon>
        <taxon>Pseudomonadati</taxon>
        <taxon>Planctomycetota</taxon>
        <taxon>Planctomycetia</taxon>
        <taxon>Gemmatales</taxon>
        <taxon>Gemmataceae</taxon>
        <taxon>Gemmata</taxon>
    </lineage>
</organism>
<gene>
    <name evidence="3" type="ORF">R5W23_004519</name>
</gene>
<proteinExistence type="predicted"/>
<evidence type="ECO:0000313" key="3">
    <source>
        <dbReference type="EMBL" id="MDY3563036.1"/>
    </source>
</evidence>
<feature type="region of interest" description="Disordered" evidence="1">
    <location>
        <begin position="233"/>
        <end position="262"/>
    </location>
</feature>
<evidence type="ECO:0000313" key="4">
    <source>
        <dbReference type="Proteomes" id="UP001272242"/>
    </source>
</evidence>
<reference evidence="4" key="1">
    <citation type="journal article" date="2023" name="Mar. Drugs">
        <title>Gemmata algarum, a Novel Planctomycete Isolated from an Algal Mat, Displays Antimicrobial Activity.</title>
        <authorList>
            <person name="Kumar G."/>
            <person name="Kallscheuer N."/>
            <person name="Kashif M."/>
            <person name="Ahamad S."/>
            <person name="Jagadeeshwari U."/>
            <person name="Pannikurungottu S."/>
            <person name="Haufschild T."/>
            <person name="Kabuu M."/>
            <person name="Sasikala C."/>
            <person name="Jogler C."/>
            <person name="Ramana C."/>
        </authorList>
    </citation>
    <scope>NUCLEOTIDE SEQUENCE [LARGE SCALE GENOMIC DNA]</scope>
    <source>
        <strain evidence="4">JC673</strain>
    </source>
</reference>
<evidence type="ECO:0008006" key="5">
    <source>
        <dbReference type="Google" id="ProtNLM"/>
    </source>
</evidence>
<dbReference type="EMBL" id="JAXBLV010000229">
    <property type="protein sequence ID" value="MDY3563036.1"/>
    <property type="molecule type" value="Genomic_DNA"/>
</dbReference>
<protein>
    <recommendedName>
        <fullName evidence="5">Magnesium transporter MgtE intracellular domain-containing protein</fullName>
    </recommendedName>
</protein>
<sequence>MKNLLFLGAVALLLFSLSAALSLWLNQTKNQAEAEKVEKQPADGGKAISKAPTPGSEGGKEPTKETKDQTKDKTGGPPIVSPSLGPTEANLLDDKARLERKALQITMVLADVQAQRETTDELLKQVTAALKTQPKTQGPDATEQKLQKEREESLKIERQNLIKLAAIYDAMTPEGAAPNIKSMAESGAGKLEQVAQILVLMKERNAARLMEALNDPALVAQLMDKIRQLRAQNTTVAPAPSAPPAFGTAAGTPSNVRPASGP</sequence>
<feature type="region of interest" description="Disordered" evidence="1">
    <location>
        <begin position="131"/>
        <end position="150"/>
    </location>
</feature>
<accession>A0ABU5FB34</accession>